<dbReference type="RefSeq" id="WP_102160854.1">
    <property type="nucleotide sequence ID" value="NZ_CP035810.1"/>
</dbReference>
<dbReference type="Proteomes" id="UP000235703">
    <property type="component" value="Unassembled WGS sequence"/>
</dbReference>
<organism evidence="2 4">
    <name type="scientific">Brevibacterium luteolum</name>
    <dbReference type="NCBI Taxonomy" id="199591"/>
    <lineage>
        <taxon>Bacteria</taxon>
        <taxon>Bacillati</taxon>
        <taxon>Actinomycetota</taxon>
        <taxon>Actinomycetes</taxon>
        <taxon>Micrococcales</taxon>
        <taxon>Brevibacteriaceae</taxon>
        <taxon>Brevibacterium</taxon>
    </lineage>
</organism>
<evidence type="ECO:0000313" key="5">
    <source>
        <dbReference type="Proteomes" id="UP000501518"/>
    </source>
</evidence>
<protein>
    <recommendedName>
        <fullName evidence="1">Integrase catalytic domain-containing protein</fullName>
    </recommendedName>
</protein>
<dbReference type="SUPFAM" id="SSF53098">
    <property type="entry name" value="Ribonuclease H-like"/>
    <property type="match status" value="1"/>
</dbReference>
<dbReference type="Proteomes" id="UP000501518">
    <property type="component" value="Chromosome"/>
</dbReference>
<dbReference type="AlphaFoldDB" id="A0A2N6PI85"/>
<dbReference type="GO" id="GO:0015074">
    <property type="term" value="P:DNA integration"/>
    <property type="evidence" value="ECO:0007669"/>
    <property type="project" value="InterPro"/>
</dbReference>
<evidence type="ECO:0000313" key="4">
    <source>
        <dbReference type="Proteomes" id="UP000235703"/>
    </source>
</evidence>
<proteinExistence type="predicted"/>
<dbReference type="Pfam" id="PF13683">
    <property type="entry name" value="rve_3"/>
    <property type="match status" value="1"/>
</dbReference>
<evidence type="ECO:0000259" key="1">
    <source>
        <dbReference type="Pfam" id="PF13683"/>
    </source>
</evidence>
<accession>A0A2N6PI85</accession>
<keyword evidence="4" id="KW-1185">Reference proteome</keyword>
<dbReference type="EMBL" id="CP035810">
    <property type="protein sequence ID" value="QIN29683.1"/>
    <property type="molecule type" value="Genomic_DNA"/>
</dbReference>
<reference evidence="3 5" key="2">
    <citation type="submission" date="2019-02" db="EMBL/GenBank/DDBJ databases">
        <title>Complete Genome Sequence and Methylome Analysis of Brevibacterium luteolum NEB1784.</title>
        <authorList>
            <person name="Fomenkov A."/>
            <person name="Roberts R.J."/>
        </authorList>
    </citation>
    <scope>NUCLEOTIDE SEQUENCE [LARGE SCALE GENOMIC DNA]</scope>
    <source>
        <strain evidence="3 5">NEB1784</strain>
    </source>
</reference>
<feature type="domain" description="Integrase catalytic" evidence="1">
    <location>
        <begin position="2"/>
        <end position="50"/>
    </location>
</feature>
<dbReference type="EMBL" id="PNFZ01000002">
    <property type="protein sequence ID" value="PMB98402.1"/>
    <property type="molecule type" value="Genomic_DNA"/>
</dbReference>
<dbReference type="InterPro" id="IPR012337">
    <property type="entry name" value="RNaseH-like_sf"/>
</dbReference>
<dbReference type="KEGG" id="blut:EW640_10645"/>
<name>A0A2N6PI85_9MICO</name>
<sequence>MAEALNSVYKAELIDRKAWSGLIEVMAETSKWVAWYNQTRLHSAIGHRPPFEVHSEWINQSTTELAAA</sequence>
<evidence type="ECO:0000313" key="3">
    <source>
        <dbReference type="EMBL" id="QIN29683.1"/>
    </source>
</evidence>
<dbReference type="InterPro" id="IPR001584">
    <property type="entry name" value="Integrase_cat-core"/>
</dbReference>
<reference evidence="2 4" key="1">
    <citation type="submission" date="2017-09" db="EMBL/GenBank/DDBJ databases">
        <title>Bacterial strain isolated from the female urinary microbiota.</title>
        <authorList>
            <person name="Thomas-White K."/>
            <person name="Kumar N."/>
            <person name="Forster S."/>
            <person name="Putonti C."/>
            <person name="Lawley T."/>
            <person name="Wolfe A.J."/>
        </authorList>
    </citation>
    <scope>NUCLEOTIDE SEQUENCE [LARGE SCALE GENOMIC DNA]</scope>
    <source>
        <strain evidence="2 4">UMB0680</strain>
    </source>
</reference>
<evidence type="ECO:0000313" key="2">
    <source>
        <dbReference type="EMBL" id="PMB98402.1"/>
    </source>
</evidence>
<dbReference type="OrthoDB" id="4281720at2"/>
<gene>
    <name evidence="2" type="ORF">CJ198_03365</name>
    <name evidence="3" type="ORF">EW640_10645</name>
</gene>